<feature type="compositionally biased region" description="Gly residues" evidence="1">
    <location>
        <begin position="284"/>
        <end position="294"/>
    </location>
</feature>
<feature type="region of interest" description="Disordered" evidence="1">
    <location>
        <begin position="52"/>
        <end position="95"/>
    </location>
</feature>
<feature type="region of interest" description="Disordered" evidence="1">
    <location>
        <begin position="219"/>
        <end position="245"/>
    </location>
</feature>
<accession>A0A8J4G0C1</accession>
<organism evidence="2 3">
    <name type="scientific">Volvox reticuliferus</name>
    <dbReference type="NCBI Taxonomy" id="1737510"/>
    <lineage>
        <taxon>Eukaryota</taxon>
        <taxon>Viridiplantae</taxon>
        <taxon>Chlorophyta</taxon>
        <taxon>core chlorophytes</taxon>
        <taxon>Chlorophyceae</taxon>
        <taxon>CS clade</taxon>
        <taxon>Chlamydomonadales</taxon>
        <taxon>Volvocaceae</taxon>
        <taxon>Volvox</taxon>
    </lineage>
</organism>
<name>A0A8J4G0C1_9CHLO</name>
<feature type="compositionally biased region" description="Polar residues" evidence="1">
    <location>
        <begin position="52"/>
        <end position="64"/>
    </location>
</feature>
<proteinExistence type="predicted"/>
<feature type="region of interest" description="Disordered" evidence="1">
    <location>
        <begin position="151"/>
        <end position="184"/>
    </location>
</feature>
<dbReference type="EMBL" id="BNCP01000065">
    <property type="protein sequence ID" value="GIL91479.1"/>
    <property type="molecule type" value="Genomic_DNA"/>
</dbReference>
<gene>
    <name evidence="2" type="ORF">Vretifemale_19069</name>
</gene>
<feature type="non-terminal residue" evidence="2">
    <location>
        <position position="1"/>
    </location>
</feature>
<feature type="compositionally biased region" description="Gly residues" evidence="1">
    <location>
        <begin position="158"/>
        <end position="169"/>
    </location>
</feature>
<feature type="compositionally biased region" description="Gly residues" evidence="1">
    <location>
        <begin position="77"/>
        <end position="90"/>
    </location>
</feature>
<evidence type="ECO:0000313" key="3">
    <source>
        <dbReference type="Proteomes" id="UP000747110"/>
    </source>
</evidence>
<protein>
    <submittedName>
        <fullName evidence="2">Uncharacterized protein</fullName>
    </submittedName>
</protein>
<evidence type="ECO:0000256" key="1">
    <source>
        <dbReference type="SAM" id="MobiDB-lite"/>
    </source>
</evidence>
<dbReference type="AlphaFoldDB" id="A0A8J4G0C1"/>
<reference evidence="2" key="1">
    <citation type="journal article" date="2021" name="Proc. Natl. Acad. Sci. U.S.A.">
        <title>Three genomes in the algal genus Volvox reveal the fate of a haploid sex-determining region after a transition to homothallism.</title>
        <authorList>
            <person name="Yamamoto K."/>
            <person name="Hamaji T."/>
            <person name="Kawai-Toyooka H."/>
            <person name="Matsuzaki R."/>
            <person name="Takahashi F."/>
            <person name="Nishimura Y."/>
            <person name="Kawachi M."/>
            <person name="Noguchi H."/>
            <person name="Minakuchi Y."/>
            <person name="Umen J.G."/>
            <person name="Toyoda A."/>
            <person name="Nozaki H."/>
        </authorList>
    </citation>
    <scope>NUCLEOTIDE SEQUENCE</scope>
    <source>
        <strain evidence="2">NIES-3786</strain>
    </source>
</reference>
<keyword evidence="3" id="KW-1185">Reference proteome</keyword>
<feature type="compositionally biased region" description="Polar residues" evidence="1">
    <location>
        <begin position="219"/>
        <end position="232"/>
    </location>
</feature>
<sequence length="329" mass="33644">TVEDAALLAATVQRAVGSTSRRRRSALELSLLSYSNLSTSPGHEVLQLLQPTQPPATRSSQGQRSGLEGTDLDNTGSGDGGDGSDGGGGAIPSATAPKQATSLLSLVEPTADGPPTVRNWRAASLRRSGRRASWVILAAQSVGAEGIAKSDPVATVHGGDGGGGGGGGSVQPEGAAGSSEPQTRPLLLGDAARHHHIANSFQRQQVSFQADGSRRYDVQNSSCVSSNDISNTGIGSGYGGGGRTSSEISVVKEDAMQQPLQLSGSGPALRRSRSSIQDRRGNGIRSGSGGGGVGNTTPTKRKFFFRRSLTSVLKEDSQRAQQPLGGPPL</sequence>
<feature type="compositionally biased region" description="Gly residues" evidence="1">
    <location>
        <begin position="234"/>
        <end position="243"/>
    </location>
</feature>
<feature type="region of interest" description="Disordered" evidence="1">
    <location>
        <begin position="259"/>
        <end position="329"/>
    </location>
</feature>
<evidence type="ECO:0000313" key="2">
    <source>
        <dbReference type="EMBL" id="GIL91479.1"/>
    </source>
</evidence>
<dbReference type="Proteomes" id="UP000747110">
    <property type="component" value="Unassembled WGS sequence"/>
</dbReference>
<comment type="caution">
    <text evidence="2">The sequence shown here is derived from an EMBL/GenBank/DDBJ whole genome shotgun (WGS) entry which is preliminary data.</text>
</comment>